<feature type="chain" id="PRO_5045877135" evidence="1">
    <location>
        <begin position="20"/>
        <end position="189"/>
    </location>
</feature>
<evidence type="ECO:0000256" key="1">
    <source>
        <dbReference type="SAM" id="SignalP"/>
    </source>
</evidence>
<organism evidence="3 4">
    <name type="scientific">Anaerococcus murdochii</name>
    <dbReference type="NCBI Taxonomy" id="411577"/>
    <lineage>
        <taxon>Bacteria</taxon>
        <taxon>Bacillati</taxon>
        <taxon>Bacillota</taxon>
        <taxon>Tissierellia</taxon>
        <taxon>Tissierellales</taxon>
        <taxon>Peptoniphilaceae</taxon>
        <taxon>Anaerococcus</taxon>
    </lineage>
</organism>
<dbReference type="Proteomes" id="UP000734271">
    <property type="component" value="Unassembled WGS sequence"/>
</dbReference>
<evidence type="ECO:0000259" key="2">
    <source>
        <dbReference type="Pfam" id="PF03413"/>
    </source>
</evidence>
<protein>
    <submittedName>
        <fullName evidence="3">PepSY domain-containing protein</fullName>
    </submittedName>
</protein>
<gene>
    <name evidence="3" type="ORF">K8P03_03220</name>
</gene>
<sequence length="189" mass="21218">MIKKVLIAFLAIVSLLTGCNNTNKENTETGIRQVENKDTKISKIKKESVPDFAKSLDDALKIFHNHNFGEANMDSINIDKIKMEFTNELFILNIEGFKNGKIYKLKIDDNAKILEEKIEKSPNNKTLALDFKNIISGVDAMEKALESQAKGAWVRGYELKIENGKAIYDINIAEGRDIKIDAATGEIIK</sequence>
<name>A0ABS7SXP7_9FIRM</name>
<keyword evidence="1" id="KW-0732">Signal</keyword>
<dbReference type="InterPro" id="IPR025711">
    <property type="entry name" value="PepSY"/>
</dbReference>
<evidence type="ECO:0000313" key="4">
    <source>
        <dbReference type="Proteomes" id="UP000734271"/>
    </source>
</evidence>
<feature type="signal peptide" evidence="1">
    <location>
        <begin position="1"/>
        <end position="19"/>
    </location>
</feature>
<evidence type="ECO:0000313" key="3">
    <source>
        <dbReference type="EMBL" id="MBZ2386311.1"/>
    </source>
</evidence>
<dbReference type="PROSITE" id="PS51257">
    <property type="entry name" value="PROKAR_LIPOPROTEIN"/>
    <property type="match status" value="1"/>
</dbReference>
<accession>A0ABS7SXP7</accession>
<keyword evidence="4" id="KW-1185">Reference proteome</keyword>
<dbReference type="Gene3D" id="3.10.450.40">
    <property type="match status" value="1"/>
</dbReference>
<reference evidence="3 4" key="1">
    <citation type="submission" date="2021-08" db="EMBL/GenBank/DDBJ databases">
        <title>FDA dAtabase for Regulatory Grade micrObial Sequences (FDA-ARGOS): Supporting development and validation of Infectious Disease Dx tests.</title>
        <authorList>
            <person name="Sproer C."/>
            <person name="Gronow S."/>
            <person name="Severitt S."/>
            <person name="Schroder I."/>
            <person name="Tallon L."/>
            <person name="Sadzewicz L."/>
            <person name="Zhao X."/>
            <person name="Boylan J."/>
            <person name="Ott S."/>
            <person name="Bowen H."/>
            <person name="Vavikolanu K."/>
            <person name="Hazen T."/>
            <person name="Aluvathingal J."/>
            <person name="Nadendla S."/>
            <person name="Lowell S."/>
            <person name="Myers T."/>
            <person name="Yan Y."/>
            <person name="Sichtig H."/>
        </authorList>
    </citation>
    <scope>NUCLEOTIDE SEQUENCE [LARGE SCALE GENOMIC DNA]</scope>
    <source>
        <strain evidence="3 4">FDAARGOS_1460</strain>
    </source>
</reference>
<dbReference type="EMBL" id="JAIPME010000002">
    <property type="protein sequence ID" value="MBZ2386311.1"/>
    <property type="molecule type" value="Genomic_DNA"/>
</dbReference>
<proteinExistence type="predicted"/>
<dbReference type="RefSeq" id="WP_223418260.1">
    <property type="nucleotide sequence ID" value="NZ_JAIPME010000002.1"/>
</dbReference>
<dbReference type="Pfam" id="PF03413">
    <property type="entry name" value="PepSY"/>
    <property type="match status" value="1"/>
</dbReference>
<feature type="domain" description="PepSY" evidence="2">
    <location>
        <begin position="135"/>
        <end position="189"/>
    </location>
</feature>
<comment type="caution">
    <text evidence="3">The sequence shown here is derived from an EMBL/GenBank/DDBJ whole genome shotgun (WGS) entry which is preliminary data.</text>
</comment>